<comment type="caution">
    <text evidence="1">The sequence shown here is derived from an EMBL/GenBank/DDBJ whole genome shotgun (WGS) entry which is preliminary data.</text>
</comment>
<accession>A0A831LZB3</accession>
<protein>
    <recommendedName>
        <fullName evidence="2">Outer membrane efflux protein</fullName>
    </recommendedName>
</protein>
<dbReference type="EMBL" id="DSDK01000717">
    <property type="protein sequence ID" value="HDR52496.1"/>
    <property type="molecule type" value="Genomic_DNA"/>
</dbReference>
<reference evidence="1" key="1">
    <citation type="journal article" date="2020" name="mSystems">
        <title>Genome- and Community-Level Interaction Insights into Carbon Utilization and Element Cycling Functions of Hydrothermarchaeota in Hydrothermal Sediment.</title>
        <authorList>
            <person name="Zhou Z."/>
            <person name="Liu Y."/>
            <person name="Xu W."/>
            <person name="Pan J."/>
            <person name="Luo Z.H."/>
            <person name="Li M."/>
        </authorList>
    </citation>
    <scope>NUCLEOTIDE SEQUENCE [LARGE SCALE GENOMIC DNA]</scope>
    <source>
        <strain evidence="1">SpSt-1217</strain>
    </source>
</reference>
<organism evidence="1">
    <name type="scientific">Mariniphaga anaerophila</name>
    <dbReference type="NCBI Taxonomy" id="1484053"/>
    <lineage>
        <taxon>Bacteria</taxon>
        <taxon>Pseudomonadati</taxon>
        <taxon>Bacteroidota</taxon>
        <taxon>Bacteroidia</taxon>
        <taxon>Marinilabiliales</taxon>
        <taxon>Prolixibacteraceae</taxon>
        <taxon>Mariniphaga</taxon>
    </lineage>
</organism>
<sequence length="123" mass="13283">MRKKQIFTLILGLMFFGGLNAQEKLSLDLAAAKEHALNYNRTIKNSGLAIVHSQEQLWAAIAAGLPQINATADYSNAIGAEISIQFDENLPPSKIPIKPSSNFNLQVGQLIFNGGYIVGVQTA</sequence>
<evidence type="ECO:0008006" key="2">
    <source>
        <dbReference type="Google" id="ProtNLM"/>
    </source>
</evidence>
<name>A0A831LZB3_9BACT</name>
<dbReference type="SUPFAM" id="SSF56954">
    <property type="entry name" value="Outer membrane efflux proteins (OEP)"/>
    <property type="match status" value="1"/>
</dbReference>
<proteinExistence type="predicted"/>
<evidence type="ECO:0000313" key="1">
    <source>
        <dbReference type="EMBL" id="HDR52496.1"/>
    </source>
</evidence>
<dbReference type="AlphaFoldDB" id="A0A831LZB3"/>
<feature type="non-terminal residue" evidence="1">
    <location>
        <position position="123"/>
    </location>
</feature>
<dbReference type="Proteomes" id="UP000886047">
    <property type="component" value="Unassembled WGS sequence"/>
</dbReference>
<gene>
    <name evidence="1" type="ORF">ENN90_12905</name>
</gene>
<dbReference type="Gene3D" id="1.20.1600.10">
    <property type="entry name" value="Outer membrane efflux proteins (OEP)"/>
    <property type="match status" value="1"/>
</dbReference>